<dbReference type="GO" id="GO:0006351">
    <property type="term" value="P:DNA-templated transcription"/>
    <property type="evidence" value="ECO:0007669"/>
    <property type="project" value="UniProtKB-UniRule"/>
</dbReference>
<proteinExistence type="inferred from homology"/>
<evidence type="ECO:0000256" key="3">
    <source>
        <dbReference type="ARBA" id="ARBA00022491"/>
    </source>
</evidence>
<evidence type="ECO:0000256" key="5">
    <source>
        <dbReference type="ARBA" id="ARBA00022553"/>
    </source>
</evidence>
<evidence type="ECO:0000256" key="7">
    <source>
        <dbReference type="ARBA" id="ARBA00022705"/>
    </source>
</evidence>
<dbReference type="GO" id="GO:0003700">
    <property type="term" value="F:DNA-binding transcription factor activity"/>
    <property type="evidence" value="ECO:0007669"/>
    <property type="project" value="UniProtKB-UniRule"/>
</dbReference>
<dbReference type="SUPFAM" id="SSF54957">
    <property type="entry name" value="Viral DNA-binding domain"/>
    <property type="match status" value="1"/>
</dbReference>
<dbReference type="GO" id="GO:0039693">
    <property type="term" value="P:viral DNA genome replication"/>
    <property type="evidence" value="ECO:0007669"/>
    <property type="project" value="UniProtKB-UniRule"/>
</dbReference>
<evidence type="ECO:0000256" key="4">
    <source>
        <dbReference type="ARBA" id="ARBA00022518"/>
    </source>
</evidence>
<name>A0A385PIV3_9PAPI</name>
<keyword evidence="3 12" id="KW-0678">Repressor</keyword>
<evidence type="ECO:0000256" key="13">
    <source>
        <dbReference type="SAM" id="MobiDB-lite"/>
    </source>
</evidence>
<feature type="compositionally biased region" description="Basic and acidic residues" evidence="13">
    <location>
        <begin position="208"/>
        <end position="217"/>
    </location>
</feature>
<comment type="subcellular location">
    <subcellularLocation>
        <location evidence="1 12">Host nucleus</location>
    </subcellularLocation>
</comment>
<dbReference type="InterPro" id="IPR001866">
    <property type="entry name" value="PPV_E2_N"/>
</dbReference>
<evidence type="ECO:0000256" key="12">
    <source>
        <dbReference type="HAMAP-Rule" id="MF_04001"/>
    </source>
</evidence>
<dbReference type="InterPro" id="IPR000427">
    <property type="entry name" value="Papillomavirus_E2_C"/>
</dbReference>
<dbReference type="GO" id="GO:0000166">
    <property type="term" value="F:nucleotide binding"/>
    <property type="evidence" value="ECO:0007669"/>
    <property type="project" value="UniProtKB-UniRule"/>
</dbReference>
<dbReference type="Pfam" id="PF00508">
    <property type="entry name" value="PPV_E2_N"/>
    <property type="match status" value="1"/>
</dbReference>
<dbReference type="Gene3D" id="3.30.70.330">
    <property type="match status" value="1"/>
</dbReference>
<dbReference type="InterPro" id="IPR036050">
    <property type="entry name" value="Regulatory_protein_E2_N"/>
</dbReference>
<keyword evidence="9 12" id="KW-0238">DNA-binding</keyword>
<organism evidence="16">
    <name type="scientific">Human papillomavirus</name>
    <dbReference type="NCBI Taxonomy" id="10566"/>
    <lineage>
        <taxon>Viruses</taxon>
        <taxon>Monodnaviria</taxon>
        <taxon>Shotokuvirae</taxon>
        <taxon>Cossaviricota</taxon>
        <taxon>Papovaviricetes</taxon>
        <taxon>Zurhausenvirales</taxon>
        <taxon>Papillomaviridae</taxon>
    </lineage>
</organism>
<evidence type="ECO:0000313" key="16">
    <source>
        <dbReference type="EMBL" id="AYA93854.1"/>
    </source>
</evidence>
<dbReference type="GO" id="GO:0042025">
    <property type="term" value="C:host cell nucleus"/>
    <property type="evidence" value="ECO:0007669"/>
    <property type="project" value="UniProtKB-SubCell"/>
</dbReference>
<dbReference type="InterPro" id="IPR035975">
    <property type="entry name" value="E2/EBNA1_C_sf"/>
</dbReference>
<comment type="caution">
    <text evidence="12">Lacks conserved residue(s) required for the propagation of feature annotation.</text>
</comment>
<dbReference type="Pfam" id="PF00511">
    <property type="entry name" value="PPV_E2_C"/>
    <property type="match status" value="1"/>
</dbReference>
<keyword evidence="6 12" id="KW-1048">Host nucleus</keyword>
<dbReference type="InterPro" id="IPR012677">
    <property type="entry name" value="Nucleotide-bd_a/b_plait_sf"/>
</dbReference>
<dbReference type="InterPro" id="IPR033668">
    <property type="entry name" value="Reg_prot_E2"/>
</dbReference>
<dbReference type="GO" id="GO:0006260">
    <property type="term" value="P:DNA replication"/>
    <property type="evidence" value="ECO:0007669"/>
    <property type="project" value="UniProtKB-KW"/>
</dbReference>
<feature type="domain" description="Papillomavirus E2 C-terminal" evidence="15">
    <location>
        <begin position="316"/>
        <end position="389"/>
    </location>
</feature>
<evidence type="ECO:0000256" key="10">
    <source>
        <dbReference type="ARBA" id="ARBA00023159"/>
    </source>
</evidence>
<dbReference type="GO" id="GO:0003677">
    <property type="term" value="F:DNA binding"/>
    <property type="evidence" value="ECO:0007669"/>
    <property type="project" value="UniProtKB-UniRule"/>
</dbReference>
<keyword evidence="4 12" id="KW-0244">Early protein</keyword>
<feature type="region of interest" description="Disordered" evidence="13">
    <location>
        <begin position="204"/>
        <end position="294"/>
    </location>
</feature>
<dbReference type="SUPFAM" id="SSF51332">
    <property type="entry name" value="E2 regulatory, transactivation domain"/>
    <property type="match status" value="1"/>
</dbReference>
<evidence type="ECO:0000256" key="9">
    <source>
        <dbReference type="ARBA" id="ARBA00023125"/>
    </source>
</evidence>
<feature type="domain" description="Papillomavirus E2 N-terminal" evidence="14">
    <location>
        <begin position="5"/>
        <end position="201"/>
    </location>
</feature>
<evidence type="ECO:0000256" key="8">
    <source>
        <dbReference type="ARBA" id="ARBA00023015"/>
    </source>
</evidence>
<dbReference type="EMBL" id="MH777229">
    <property type="protein sequence ID" value="AYA93854.1"/>
    <property type="molecule type" value="Genomic_DNA"/>
</dbReference>
<reference evidence="16" key="1">
    <citation type="journal article" date="2018" name="Nat. Med.">
        <title>Expanded skin virome in DOCK8-deficient patients.</title>
        <authorList>
            <consortium name="NISC Comparative Sequencing Program"/>
            <person name="Tirosh O."/>
            <person name="Conlan S."/>
            <person name="Deming C."/>
            <person name="Lee-Lin S.Q."/>
            <person name="Huang X."/>
            <person name="Su H.C."/>
            <person name="Freeman A.F."/>
            <person name="Segre J.A."/>
            <person name="Kong H.H."/>
        </authorList>
    </citation>
    <scope>NUCLEOTIDE SEQUENCE</scope>
    <source>
        <strain evidence="16">HPV-mSK_086</strain>
    </source>
</reference>
<feature type="compositionally biased region" description="Low complexity" evidence="13">
    <location>
        <begin position="229"/>
        <end position="245"/>
    </location>
</feature>
<keyword evidence="10 12" id="KW-0010">Activator</keyword>
<comment type="PTM">
    <text evidence="12">Phosphorylated.</text>
</comment>
<gene>
    <name evidence="12" type="primary">E2</name>
</gene>
<keyword evidence="7 12" id="KW-0235">DNA replication</keyword>
<dbReference type="Gene3D" id="1.10.287.30">
    <property type="entry name" value="E2 (early) protein, N terminal domain, subdomain 1"/>
    <property type="match status" value="1"/>
</dbReference>
<evidence type="ECO:0000256" key="11">
    <source>
        <dbReference type="ARBA" id="ARBA00023163"/>
    </source>
</evidence>
<keyword evidence="11 12" id="KW-0804">Transcription</keyword>
<dbReference type="GO" id="GO:0006275">
    <property type="term" value="P:regulation of DNA replication"/>
    <property type="evidence" value="ECO:0007669"/>
    <property type="project" value="UniProtKB-UniRule"/>
</dbReference>
<accession>A0A385PIV3</accession>
<keyword evidence="5 12" id="KW-0597">Phosphoprotein</keyword>
<evidence type="ECO:0000256" key="1">
    <source>
        <dbReference type="ARBA" id="ARBA00004147"/>
    </source>
</evidence>
<sequence>MNQKDLRDRLDALQNALSDLIEAGPTELDSVIQYYDLSRKFHVLEYYCKKEGYSQLGLHHIPASRVSEHNAKTAIQMGLVLRSLAKSAYASETWTLQDASSDLFASPPRNCFKKGGYEVTVWFDNDKDNIFPYTNWSEIYYQDDEEKWHKVPGQVDYDGLYYIETDGSKSYFLLFFEDAQRFSKTNTWTVHYKNETIYLPITSSSRRAGADAQERADTQPTNPTRDTASTSQTYRRTTQQSETSSPGPTKRHTALGRRRRGEGKSTTGSKRRRILPGGGSGSPAPEDVGSSHRSVARANLPRLARLQAEARDPKLILLRGPANTLKCWRYRCNTKCDSPICSTVFKWVSHDESLQQGRMLLAFSSDRERDTFIKQTHFPKGTTYSLGSLDAF</sequence>
<dbReference type="Gene3D" id="2.170.200.10">
    <property type="entry name" value="Papillomavirus E2 early protein domain"/>
    <property type="match status" value="1"/>
</dbReference>
<comment type="subunit">
    <text evidence="12">Binds DNA as homodimer. Interacts with protein E1; this interaction greatly increases E1 DNA-binding activity. Interacts with protein L1; this interaction enhances E2-dependent replication and transcription activation. Interacts with protein L2; this interaction inhibits E2 transcriptional activity but not DNA replication function E2. Interacts with protein E7; this interaction inhibits E7 oncogenic activity. Interacts with host TAF1; this interaction modulates E2-dependent transcriptional regulation. Interacts with host BRD4; this interaction mediates E2 transcriptional activation function. Additionally, the interaction with host BRD4 on mitotic chromosomes mediates tethering of the viral genome. Interacts with host TOPBP1; this interaction is required for optimal viral DNA replication.</text>
</comment>
<dbReference type="HAMAP" id="MF_04001">
    <property type="entry name" value="PPV_E2"/>
    <property type="match status" value="1"/>
</dbReference>
<comment type="function">
    <text evidence="12">Plays a role in the initiation of viral DNA replication. A dimer of E2 interacts with a dimer of E1 in order to improve specificity of E1 DNA binding activity. Once the complex recognizes and binds DNA at specific sites, the E2 dimer is removed from DNA. E2 also regulates viral transcription through binding to the E2RE response element (5'-ACCNNNNNNGGT-3') present in multiple copies in the regulatory regions of the viral genome. Activates or represses transcription depending on E2RE's position with regards to proximal promoter elements including the TATA-box. Repression occurs by sterically hindering the assembly of the transcription initiation complex.</text>
</comment>
<feature type="compositionally biased region" description="Basic residues" evidence="13">
    <location>
        <begin position="249"/>
        <end position="261"/>
    </location>
</feature>
<protein>
    <recommendedName>
        <fullName evidence="12">Regulatory protein E2</fullName>
    </recommendedName>
</protein>
<keyword evidence="8 12" id="KW-0805">Transcription regulation</keyword>
<feature type="compositionally biased region" description="Polar residues" evidence="13">
    <location>
        <begin position="218"/>
        <end position="228"/>
    </location>
</feature>
<evidence type="ECO:0000259" key="14">
    <source>
        <dbReference type="Pfam" id="PF00508"/>
    </source>
</evidence>
<evidence type="ECO:0000256" key="6">
    <source>
        <dbReference type="ARBA" id="ARBA00022562"/>
    </source>
</evidence>
<evidence type="ECO:0000259" key="15">
    <source>
        <dbReference type="Pfam" id="PF00511"/>
    </source>
</evidence>
<dbReference type="InterPro" id="IPR042503">
    <property type="entry name" value="Regulatory_protein_E2_N_1"/>
</dbReference>
<comment type="similarity">
    <text evidence="12">Belongs to the papillomaviridae E2 protein family.</text>
</comment>
<feature type="region of interest" description="DNA-binding domain" evidence="12">
    <location>
        <begin position="312"/>
        <end position="392"/>
    </location>
</feature>
<dbReference type="InterPro" id="IPR042504">
    <property type="entry name" value="Regulatory_protein_E2_N_2"/>
</dbReference>
<comment type="similarity">
    <text evidence="2">Belongs to the papillomaviridae E8^E2C protein family.</text>
</comment>
<evidence type="ECO:0000256" key="2">
    <source>
        <dbReference type="ARBA" id="ARBA00007794"/>
    </source>
</evidence>